<organism evidence="1">
    <name type="scientific">marine metagenome</name>
    <dbReference type="NCBI Taxonomy" id="408172"/>
    <lineage>
        <taxon>unclassified sequences</taxon>
        <taxon>metagenomes</taxon>
        <taxon>ecological metagenomes</taxon>
    </lineage>
</organism>
<dbReference type="EMBL" id="UINC01134942">
    <property type="protein sequence ID" value="SVD18792.1"/>
    <property type="molecule type" value="Genomic_DNA"/>
</dbReference>
<protein>
    <submittedName>
        <fullName evidence="1">Uncharacterized protein</fullName>
    </submittedName>
</protein>
<proteinExistence type="predicted"/>
<feature type="non-terminal residue" evidence="1">
    <location>
        <position position="1"/>
    </location>
</feature>
<sequence>SHVQGKGLFGIKGEDWSYAAALPLQRFKGASEGTVWRQ</sequence>
<accession>A0A382TAH9</accession>
<name>A0A382TAH9_9ZZZZ</name>
<evidence type="ECO:0000313" key="1">
    <source>
        <dbReference type="EMBL" id="SVD18792.1"/>
    </source>
</evidence>
<reference evidence="1" key="1">
    <citation type="submission" date="2018-05" db="EMBL/GenBank/DDBJ databases">
        <authorList>
            <person name="Lanie J.A."/>
            <person name="Ng W.-L."/>
            <person name="Kazmierczak K.M."/>
            <person name="Andrzejewski T.M."/>
            <person name="Davidsen T.M."/>
            <person name="Wayne K.J."/>
            <person name="Tettelin H."/>
            <person name="Glass J.I."/>
            <person name="Rusch D."/>
            <person name="Podicherti R."/>
            <person name="Tsui H.-C.T."/>
            <person name="Winkler M.E."/>
        </authorList>
    </citation>
    <scope>NUCLEOTIDE SEQUENCE</scope>
</reference>
<gene>
    <name evidence="1" type="ORF">METZ01_LOCUS371646</name>
</gene>
<dbReference type="AlphaFoldDB" id="A0A382TAH9"/>